<name>A0A6P8YH01_DROAB</name>
<keyword evidence="2" id="KW-1185">Reference proteome</keyword>
<protein>
    <submittedName>
        <fullName evidence="3">Protein dpy-30 homolog</fullName>
    </submittedName>
</protein>
<sequence length="125" mass="14685">MSTTQADVVEKKPKKKWVMCCPKDLKKSPKKHIENPLPPIQQVNCERIEKLPKAIKKQDEPHCEQSKHRTPAEKRAHLEKEVVPIFMQGMLELAREQPKDPISYLEKFWLKKQHKCDISLPENLL</sequence>
<dbReference type="OrthoDB" id="417678at2759"/>
<dbReference type="Pfam" id="PF05186">
    <property type="entry name" value="Dpy-30"/>
    <property type="match status" value="1"/>
</dbReference>
<evidence type="ECO:0000256" key="1">
    <source>
        <dbReference type="SAM" id="MobiDB-lite"/>
    </source>
</evidence>
<dbReference type="AlphaFoldDB" id="A0A6P8YH01"/>
<accession>A0A6P8YH01</accession>
<dbReference type="GeneID" id="117569431"/>
<dbReference type="Proteomes" id="UP000515160">
    <property type="component" value="Chromosome 3"/>
</dbReference>
<evidence type="ECO:0000313" key="3">
    <source>
        <dbReference type="RefSeq" id="XP_034106482.1"/>
    </source>
</evidence>
<evidence type="ECO:0000313" key="2">
    <source>
        <dbReference type="Proteomes" id="UP000515160"/>
    </source>
</evidence>
<feature type="region of interest" description="Disordered" evidence="1">
    <location>
        <begin position="56"/>
        <end position="76"/>
    </location>
</feature>
<gene>
    <name evidence="3" type="primary">LOC117569431</name>
</gene>
<organism evidence="2 3">
    <name type="scientific">Drosophila albomicans</name>
    <name type="common">Fruit fly</name>
    <dbReference type="NCBI Taxonomy" id="7291"/>
    <lineage>
        <taxon>Eukaryota</taxon>
        <taxon>Metazoa</taxon>
        <taxon>Ecdysozoa</taxon>
        <taxon>Arthropoda</taxon>
        <taxon>Hexapoda</taxon>
        <taxon>Insecta</taxon>
        <taxon>Pterygota</taxon>
        <taxon>Neoptera</taxon>
        <taxon>Endopterygota</taxon>
        <taxon>Diptera</taxon>
        <taxon>Brachycera</taxon>
        <taxon>Muscomorpha</taxon>
        <taxon>Ephydroidea</taxon>
        <taxon>Drosophilidae</taxon>
        <taxon>Drosophila</taxon>
    </lineage>
</organism>
<dbReference type="Gene3D" id="1.20.890.10">
    <property type="entry name" value="cAMP-dependent protein kinase regulatory subunit, dimerization-anchoring domain"/>
    <property type="match status" value="1"/>
</dbReference>
<reference evidence="3" key="1">
    <citation type="submission" date="2025-08" db="UniProtKB">
        <authorList>
            <consortium name="RefSeq"/>
        </authorList>
    </citation>
    <scope>IDENTIFICATION</scope>
    <source>
        <strain evidence="3">15112-1751.03</strain>
        <tissue evidence="3">Whole Adult</tissue>
    </source>
</reference>
<dbReference type="RefSeq" id="XP_034106482.1">
    <property type="nucleotide sequence ID" value="XM_034250591.2"/>
</dbReference>
<proteinExistence type="predicted"/>
<dbReference type="InterPro" id="IPR007858">
    <property type="entry name" value="Dpy-30_motif"/>
</dbReference>